<dbReference type="CDD" id="cd03278">
    <property type="entry name" value="ABC_SMC_barmotin"/>
    <property type="match status" value="1"/>
</dbReference>
<evidence type="ECO:0000256" key="4">
    <source>
        <dbReference type="ARBA" id="ARBA00022840"/>
    </source>
</evidence>
<evidence type="ECO:0000256" key="2">
    <source>
        <dbReference type="ARBA" id="ARBA00022490"/>
    </source>
</evidence>
<dbReference type="Gene3D" id="3.40.50.300">
    <property type="entry name" value="P-loop containing nucleotide triphosphate hydrolases"/>
    <property type="match status" value="1"/>
</dbReference>
<dbReference type="InterPro" id="IPR003395">
    <property type="entry name" value="RecF/RecN/SMC_N"/>
</dbReference>
<feature type="domain" description="RecF/RecN/SMC N-terminal" evidence="7">
    <location>
        <begin position="240"/>
        <end position="533"/>
    </location>
</feature>
<evidence type="ECO:0000313" key="8">
    <source>
        <dbReference type="EMBL" id="MBR0657428.1"/>
    </source>
</evidence>
<dbReference type="GO" id="GO:0005737">
    <property type="term" value="C:cytoplasm"/>
    <property type="evidence" value="ECO:0007669"/>
    <property type="project" value="UniProtKB-SubCell"/>
</dbReference>
<proteinExistence type="predicted"/>
<feature type="non-terminal residue" evidence="8">
    <location>
        <position position="1"/>
    </location>
</feature>
<sequence length="549" mass="58541">NRAAAQRLPARAAESQGRLAALSPQHARIAEDLDAAHAAEDAARAAWTMLPPLDAARDRARECGAAARVAATNEALAKAALAEGEALCQRLREEASLLATRHADAERREAILAPQRDAQAREAVEACEALAIAEAAFAAVPDLARLRQDVDAARRLAGEARGEEAALRAALGSLTQEATRLRDRHEILALDAENWRARAGAADMRLAELHRRASSAAEECASLAELPEAAAAQRAAAARLLAEAEARHTACAEALAIADTNVRDGQLARRAADAAFAQAREALLRGDAARESADAAAAAVSARIAERLGEGATLPAPPEELSDAAEERARRKVERLIREREEMGPVNLLAEAEMAEAEARIAAITAEREEIGTAVAKLRGSIGHLNREGRDRLRTIFDRVDREFRKLFERLFGGGRAHLALVGSDDPLEAGLEIFAEPPGKKLSTLSLLSGGEQALTALSLIFAVFRCNPAPVCVLDEVDAPLDDANVERLCDLLDAMAAESGTRFLIVTHHPLTMARMHRLYGVTMQERGVSRLLSVDLGVAVAMAEA</sequence>
<dbReference type="InterPro" id="IPR027417">
    <property type="entry name" value="P-loop_NTPase"/>
</dbReference>
<dbReference type="AlphaFoldDB" id="A0AAF1K1M8"/>
<protein>
    <submittedName>
        <fullName evidence="8">AAA family ATPase</fullName>
    </submittedName>
</protein>
<dbReference type="GO" id="GO:0005524">
    <property type="term" value="F:ATP binding"/>
    <property type="evidence" value="ECO:0007669"/>
    <property type="project" value="UniProtKB-KW"/>
</dbReference>
<name>A0AAF1K1M8_9PROT</name>
<evidence type="ECO:0000256" key="3">
    <source>
        <dbReference type="ARBA" id="ARBA00022741"/>
    </source>
</evidence>
<dbReference type="GO" id="GO:0003677">
    <property type="term" value="F:DNA binding"/>
    <property type="evidence" value="ECO:0007669"/>
    <property type="project" value="UniProtKB-KW"/>
</dbReference>
<keyword evidence="6" id="KW-0238">DNA-binding</keyword>
<accession>A0AAF1K1M8</accession>
<comment type="subcellular location">
    <subcellularLocation>
        <location evidence="1">Cytoplasm</location>
    </subcellularLocation>
</comment>
<reference evidence="8" key="2">
    <citation type="journal article" date="2021" name="Syst. Appl. Microbiol.">
        <title>Roseomonas hellenica sp. nov., isolated from roots of wild-growing Alkanna tinctoria.</title>
        <authorList>
            <person name="Rat A."/>
            <person name="Naranjo H.D."/>
            <person name="Lebbe L."/>
            <person name="Cnockaert M."/>
            <person name="Krigas N."/>
            <person name="Grigoriadou K."/>
            <person name="Maloupa E."/>
            <person name="Willems A."/>
        </authorList>
    </citation>
    <scope>NUCLEOTIDE SEQUENCE</scope>
    <source>
        <strain evidence="8">LMG 28251</strain>
    </source>
</reference>
<gene>
    <name evidence="8" type="ORF">GXW79_20295</name>
</gene>
<organism evidence="8 9">
    <name type="scientific">Plastoroseomonas arctica</name>
    <dbReference type="NCBI Taxonomy" id="1509237"/>
    <lineage>
        <taxon>Bacteria</taxon>
        <taxon>Pseudomonadati</taxon>
        <taxon>Pseudomonadota</taxon>
        <taxon>Alphaproteobacteria</taxon>
        <taxon>Acetobacterales</taxon>
        <taxon>Acetobacteraceae</taxon>
        <taxon>Plastoroseomonas</taxon>
    </lineage>
</organism>
<evidence type="ECO:0000259" key="7">
    <source>
        <dbReference type="Pfam" id="PF02463"/>
    </source>
</evidence>
<evidence type="ECO:0000256" key="1">
    <source>
        <dbReference type="ARBA" id="ARBA00004496"/>
    </source>
</evidence>
<dbReference type="EMBL" id="JAAEDH010000034">
    <property type="protein sequence ID" value="MBR0657428.1"/>
    <property type="molecule type" value="Genomic_DNA"/>
</dbReference>
<evidence type="ECO:0000313" key="9">
    <source>
        <dbReference type="Proteomes" id="UP001196068"/>
    </source>
</evidence>
<evidence type="ECO:0000256" key="5">
    <source>
        <dbReference type="ARBA" id="ARBA00023054"/>
    </source>
</evidence>
<keyword evidence="3" id="KW-0547">Nucleotide-binding</keyword>
<dbReference type="SUPFAM" id="SSF52540">
    <property type="entry name" value="P-loop containing nucleoside triphosphate hydrolases"/>
    <property type="match status" value="1"/>
</dbReference>
<keyword evidence="9" id="KW-1185">Reference proteome</keyword>
<keyword evidence="5" id="KW-0175">Coiled coil</keyword>
<keyword evidence="2" id="KW-0963">Cytoplasm</keyword>
<dbReference type="Pfam" id="PF02463">
    <property type="entry name" value="SMC_N"/>
    <property type="match status" value="1"/>
</dbReference>
<dbReference type="Proteomes" id="UP001196068">
    <property type="component" value="Unassembled WGS sequence"/>
</dbReference>
<reference evidence="8" key="1">
    <citation type="submission" date="2020-01" db="EMBL/GenBank/DDBJ databases">
        <authorList>
            <person name="Rat A."/>
        </authorList>
    </citation>
    <scope>NUCLEOTIDE SEQUENCE</scope>
    <source>
        <strain evidence="8">LMG 28251</strain>
    </source>
</reference>
<comment type="caution">
    <text evidence="8">The sequence shown here is derived from an EMBL/GenBank/DDBJ whole genome shotgun (WGS) entry which is preliminary data.</text>
</comment>
<dbReference type="FunFam" id="3.40.50.300:FF:000901">
    <property type="entry name" value="Chromosome partition protein Smc"/>
    <property type="match status" value="1"/>
</dbReference>
<dbReference type="PANTHER" id="PTHR43977">
    <property type="entry name" value="STRUCTURAL MAINTENANCE OF CHROMOSOMES PROTEIN 3"/>
    <property type="match status" value="1"/>
</dbReference>
<evidence type="ECO:0000256" key="6">
    <source>
        <dbReference type="ARBA" id="ARBA00023125"/>
    </source>
</evidence>
<keyword evidence="4" id="KW-0067">ATP-binding</keyword>